<dbReference type="InterPro" id="IPR002372">
    <property type="entry name" value="PQQ_rpt_dom"/>
</dbReference>
<gene>
    <name evidence="3" type="ORF">BJ999_000408</name>
</gene>
<proteinExistence type="predicted"/>
<accession>A0A7Y9G563</accession>
<evidence type="ECO:0000259" key="2">
    <source>
        <dbReference type="Pfam" id="PF13360"/>
    </source>
</evidence>
<feature type="domain" description="Pyrrolo-quinoline quinone repeat" evidence="2">
    <location>
        <begin position="75"/>
        <end position="259"/>
    </location>
</feature>
<keyword evidence="4" id="KW-1185">Reference proteome</keyword>
<dbReference type="InterPro" id="IPR011047">
    <property type="entry name" value="Quinoprotein_ADH-like_sf"/>
</dbReference>
<dbReference type="EMBL" id="JACCBT010000001">
    <property type="protein sequence ID" value="NYE10112.1"/>
    <property type="molecule type" value="Genomic_DNA"/>
</dbReference>
<comment type="caution">
    <text evidence="3">The sequence shown here is derived from an EMBL/GenBank/DDBJ whole genome shotgun (WGS) entry which is preliminary data.</text>
</comment>
<name>A0A7Y9G563_9ACTN</name>
<dbReference type="Proteomes" id="UP000591272">
    <property type="component" value="Unassembled WGS sequence"/>
</dbReference>
<protein>
    <submittedName>
        <fullName evidence="3">Outer membrane protein assembly factor BamB</fullName>
    </submittedName>
</protein>
<dbReference type="InterPro" id="IPR015943">
    <property type="entry name" value="WD40/YVTN_repeat-like_dom_sf"/>
</dbReference>
<evidence type="ECO:0000256" key="1">
    <source>
        <dbReference type="SAM" id="MobiDB-lite"/>
    </source>
</evidence>
<dbReference type="Gene3D" id="2.130.10.10">
    <property type="entry name" value="YVTN repeat-like/Quinoprotein amine dehydrogenase"/>
    <property type="match status" value="1"/>
</dbReference>
<evidence type="ECO:0000313" key="3">
    <source>
        <dbReference type="EMBL" id="NYE10112.1"/>
    </source>
</evidence>
<dbReference type="AlphaFoldDB" id="A0A7Y9G563"/>
<dbReference type="SUPFAM" id="SSF50998">
    <property type="entry name" value="Quinoprotein alcohol dehydrogenase-like"/>
    <property type="match status" value="1"/>
</dbReference>
<organism evidence="3 4">
    <name type="scientific">Actinomadura citrea</name>
    <dbReference type="NCBI Taxonomy" id="46158"/>
    <lineage>
        <taxon>Bacteria</taxon>
        <taxon>Bacillati</taxon>
        <taxon>Actinomycetota</taxon>
        <taxon>Actinomycetes</taxon>
        <taxon>Streptosporangiales</taxon>
        <taxon>Thermomonosporaceae</taxon>
        <taxon>Actinomadura</taxon>
    </lineage>
</organism>
<dbReference type="PROSITE" id="PS51257">
    <property type="entry name" value="PROKAR_LIPOPROTEIN"/>
    <property type="match status" value="1"/>
</dbReference>
<reference evidence="3 4" key="1">
    <citation type="submission" date="2020-07" db="EMBL/GenBank/DDBJ databases">
        <title>Sequencing the genomes of 1000 actinobacteria strains.</title>
        <authorList>
            <person name="Klenk H.-P."/>
        </authorList>
    </citation>
    <scope>NUCLEOTIDE SEQUENCE [LARGE SCALE GENOMIC DNA]</scope>
    <source>
        <strain evidence="3 4">DSM 43461</strain>
    </source>
</reference>
<sequence>MDKRIWICTAVAMAVVLTGCGGGHPKAGATAGKSATGRSSAATAPAVPVADPPVRFDTRRAVELPAEARQSGYTTSYGALPVLLDDRTAVSVADGVMYGVDILTGRQVWKTGPRKKLFSRSSDTRATVVMLQGRRTALAAFMTEVPGQGTTPSGAAIELIGVDLASGKNVLNDDLPLPQDSAPWGNPVSVVGVDATTAVLNWSGGGTVVADLAAHKVRWIRRGFDAIGLDGGVIAGQTGDLLHYRLLGLRATDQRQEWASKEYEVPTFEAEPAGPGLYSLHHSTGSVRDRSSTVLHDIKTGKPREHLGLEYRWHCVSDGAETLLCNGADGGIVGLDAGTLDTLWRLPSDGRLAPKVTAFWHGAVYGTTPNGPVVLDARSGKDREVRPGAAPRVVSRYGGLVVGPEGAWMVYPTAP</sequence>
<feature type="region of interest" description="Disordered" evidence="1">
    <location>
        <begin position="26"/>
        <end position="50"/>
    </location>
</feature>
<dbReference type="RefSeq" id="WP_179831671.1">
    <property type="nucleotide sequence ID" value="NZ_BMRD01000005.1"/>
</dbReference>
<dbReference type="Pfam" id="PF13360">
    <property type="entry name" value="PQQ_2"/>
    <property type="match status" value="1"/>
</dbReference>
<evidence type="ECO:0000313" key="4">
    <source>
        <dbReference type="Proteomes" id="UP000591272"/>
    </source>
</evidence>